<dbReference type="KEGG" id="pgv:SL003B_3974"/>
<reference evidence="1 2" key="1">
    <citation type="journal article" date="2011" name="J. Bacteriol.">
        <title>Complete genome sequence of Polymorphum gilvum SL003B-26A1T, a crude oil-degrading bacterium from oil-polluted saline soil.</title>
        <authorList>
            <person name="Li S.G."/>
            <person name="Tang Y.Q."/>
            <person name="Nie Y."/>
            <person name="Cai M."/>
            <person name="Wu X.L."/>
        </authorList>
    </citation>
    <scope>NUCLEOTIDE SEQUENCE [LARGE SCALE GENOMIC DNA]</scope>
    <source>
        <strain evidence="2">LMG 25793 / CGMCC 1.9160 / SL003B-26A1</strain>
    </source>
</reference>
<evidence type="ECO:0000313" key="1">
    <source>
        <dbReference type="EMBL" id="ADZ72394.1"/>
    </source>
</evidence>
<keyword evidence="2" id="KW-1185">Reference proteome</keyword>
<protein>
    <submittedName>
        <fullName evidence="1">Uncharacterized protein</fullName>
    </submittedName>
</protein>
<dbReference type="AlphaFoldDB" id="F2J630"/>
<proteinExistence type="predicted"/>
<dbReference type="RefSeq" id="WP_013654703.1">
    <property type="nucleotide sequence ID" value="NC_015259.1"/>
</dbReference>
<dbReference type="STRING" id="991905.SL003B_3974"/>
<dbReference type="InterPro" id="IPR019289">
    <property type="entry name" value="Phage_tail_E/E"/>
</dbReference>
<accession>F2J630</accession>
<dbReference type="PATRIC" id="fig|991905.3.peg.4096"/>
<evidence type="ECO:0000313" key="2">
    <source>
        <dbReference type="Proteomes" id="UP000008130"/>
    </source>
</evidence>
<organism evidence="1 2">
    <name type="scientific">Polymorphum gilvum (strain LMG 25793 / CGMCC 1.9160 / SL003B-26A1)</name>
    <dbReference type="NCBI Taxonomy" id="991905"/>
    <lineage>
        <taxon>Bacteria</taxon>
        <taxon>Pseudomonadati</taxon>
        <taxon>Pseudomonadota</taxon>
        <taxon>Alphaproteobacteria</taxon>
        <taxon>Rhodobacterales</taxon>
        <taxon>Paracoccaceae</taxon>
        <taxon>Polymorphum</taxon>
    </lineage>
</organism>
<dbReference type="Proteomes" id="UP000008130">
    <property type="component" value="Chromosome"/>
</dbReference>
<name>F2J630_POLGS</name>
<gene>
    <name evidence="1" type="ordered locus">SL003B_3974</name>
</gene>
<sequence>MTDPAKTAAALTFTIQLTVPAEEGFGAGARRHMSLAMRRPRVRHVKQVVALLGPDFVRNLMAMSDDAAGSGASGGKAPDSAAIGCRDTIAEALALLTDPARLDGLTGILADLCGVSPEAIDDLDPADLISVGRAMFRFFPDLSGLVSTNS</sequence>
<dbReference type="Pfam" id="PF10109">
    <property type="entry name" value="Phage_TAC_7"/>
    <property type="match status" value="1"/>
</dbReference>
<dbReference type="OrthoDB" id="7855824at2"/>
<dbReference type="HOGENOM" id="CLU_1738860_0_0_5"/>
<dbReference type="EMBL" id="CP002568">
    <property type="protein sequence ID" value="ADZ72394.1"/>
    <property type="molecule type" value="Genomic_DNA"/>
</dbReference>